<proteinExistence type="predicted"/>
<dbReference type="InterPro" id="IPR013830">
    <property type="entry name" value="SGNH_hydro"/>
</dbReference>
<feature type="region of interest" description="Disordered" evidence="1">
    <location>
        <begin position="265"/>
        <end position="286"/>
    </location>
</feature>
<dbReference type="InterPro" id="IPR053140">
    <property type="entry name" value="GDSL_Rv0518-like"/>
</dbReference>
<reference evidence="3 4" key="1">
    <citation type="submission" date="2020-07" db="EMBL/GenBank/DDBJ databases">
        <title>Sequencing the genomes of 1000 actinobacteria strains.</title>
        <authorList>
            <person name="Klenk H.-P."/>
        </authorList>
    </citation>
    <scope>NUCLEOTIDE SEQUENCE [LARGE SCALE GENOMIC DNA]</scope>
    <source>
        <strain evidence="3 4">DSM 18965</strain>
    </source>
</reference>
<evidence type="ECO:0000259" key="2">
    <source>
        <dbReference type="Pfam" id="PF13472"/>
    </source>
</evidence>
<sequence>MALPTPSSDRHGTRYLRFAALGDSTTVGLGDPVATSVSPTGWRGWARLLADALATSYDVSFCNLAVTGATAGCVVAGQLDEAVAHRPDVASLIVGVNDTMRSTWDPVRLREDLMGTAEALHGTGALLLSARFHDHGRVLGLPAVLRRPLGARIEAVNEVYDEVHATFGGLRIDLGLQQEVLDRSFWSVDRLHPSELGHRVLAHGFARLLVAEGLTLAPVATTAEGGLATSWRSDLRWCVAEGAPWIGRRARDLGPWAVRTAWHEARAPRGPAGRAEPRALPARAGK</sequence>
<name>A0A7Y9F1Y5_9ACTN</name>
<evidence type="ECO:0000313" key="4">
    <source>
        <dbReference type="Proteomes" id="UP000516957"/>
    </source>
</evidence>
<dbReference type="Proteomes" id="UP000516957">
    <property type="component" value="Unassembled WGS sequence"/>
</dbReference>
<accession>A0A7Y9F1Y5</accession>
<dbReference type="RefSeq" id="WP_179615773.1">
    <property type="nucleotide sequence ID" value="NZ_CP059163.1"/>
</dbReference>
<dbReference type="InterPro" id="IPR036514">
    <property type="entry name" value="SGNH_hydro_sf"/>
</dbReference>
<organism evidence="3 4">
    <name type="scientific">Nocardioides marinisabuli</name>
    <dbReference type="NCBI Taxonomy" id="419476"/>
    <lineage>
        <taxon>Bacteria</taxon>
        <taxon>Bacillati</taxon>
        <taxon>Actinomycetota</taxon>
        <taxon>Actinomycetes</taxon>
        <taxon>Propionibacteriales</taxon>
        <taxon>Nocardioidaceae</taxon>
        <taxon>Nocardioides</taxon>
    </lineage>
</organism>
<evidence type="ECO:0000256" key="1">
    <source>
        <dbReference type="SAM" id="MobiDB-lite"/>
    </source>
</evidence>
<protein>
    <submittedName>
        <fullName evidence="3">Lysophospholipase L1-like esterase</fullName>
    </submittedName>
</protein>
<dbReference type="EMBL" id="JACCBE010000001">
    <property type="protein sequence ID" value="NYD58112.1"/>
    <property type="molecule type" value="Genomic_DNA"/>
</dbReference>
<dbReference type="CDD" id="cd01832">
    <property type="entry name" value="SGNH_hydrolase_like_1"/>
    <property type="match status" value="1"/>
</dbReference>
<dbReference type="Gene3D" id="3.40.50.1110">
    <property type="entry name" value="SGNH hydrolase"/>
    <property type="match status" value="1"/>
</dbReference>
<dbReference type="PANTHER" id="PTHR43784:SF2">
    <property type="entry name" value="GDSL-LIKE LIPASE_ACYLHYDROLASE, PUTATIVE (AFU_ORTHOLOGUE AFUA_2G00820)-RELATED"/>
    <property type="match status" value="1"/>
</dbReference>
<comment type="caution">
    <text evidence="3">The sequence shown here is derived from an EMBL/GenBank/DDBJ whole genome shotgun (WGS) entry which is preliminary data.</text>
</comment>
<dbReference type="PANTHER" id="PTHR43784">
    <property type="entry name" value="GDSL-LIKE LIPASE/ACYLHYDROLASE, PUTATIVE (AFU_ORTHOLOGUE AFUA_2G00820)-RELATED"/>
    <property type="match status" value="1"/>
</dbReference>
<keyword evidence="4" id="KW-1185">Reference proteome</keyword>
<feature type="domain" description="SGNH hydrolase-type esterase" evidence="2">
    <location>
        <begin position="20"/>
        <end position="200"/>
    </location>
</feature>
<dbReference type="SUPFAM" id="SSF52266">
    <property type="entry name" value="SGNH hydrolase"/>
    <property type="match status" value="1"/>
</dbReference>
<evidence type="ECO:0000313" key="3">
    <source>
        <dbReference type="EMBL" id="NYD58112.1"/>
    </source>
</evidence>
<dbReference type="Pfam" id="PF13472">
    <property type="entry name" value="Lipase_GDSL_2"/>
    <property type="match status" value="1"/>
</dbReference>
<dbReference type="AlphaFoldDB" id="A0A7Y9F1Y5"/>
<feature type="compositionally biased region" description="Low complexity" evidence="1">
    <location>
        <begin position="268"/>
        <end position="286"/>
    </location>
</feature>
<gene>
    <name evidence="3" type="ORF">BKA08_002350</name>
</gene>